<evidence type="ECO:0000313" key="2">
    <source>
        <dbReference type="EMBL" id="PIP58442.1"/>
    </source>
</evidence>
<name>A0A2H0BL93_9BACT</name>
<feature type="non-terminal residue" evidence="2">
    <location>
        <position position="74"/>
    </location>
</feature>
<dbReference type="Proteomes" id="UP000229334">
    <property type="component" value="Unassembled WGS sequence"/>
</dbReference>
<dbReference type="Gene3D" id="3.40.1440.10">
    <property type="entry name" value="GIY-YIG endonuclease"/>
    <property type="match status" value="1"/>
</dbReference>
<evidence type="ECO:0000259" key="1">
    <source>
        <dbReference type="PROSITE" id="PS50164"/>
    </source>
</evidence>
<comment type="caution">
    <text evidence="2">The sequence shown here is derived from an EMBL/GenBank/DDBJ whole genome shotgun (WGS) entry which is preliminary data.</text>
</comment>
<reference evidence="2 3" key="1">
    <citation type="submission" date="2017-09" db="EMBL/GenBank/DDBJ databases">
        <title>Depth-based differentiation of microbial function through sediment-hosted aquifers and enrichment of novel symbionts in the deep terrestrial subsurface.</title>
        <authorList>
            <person name="Probst A.J."/>
            <person name="Ladd B."/>
            <person name="Jarett J.K."/>
            <person name="Geller-Mcgrath D.E."/>
            <person name="Sieber C.M."/>
            <person name="Emerson J.B."/>
            <person name="Anantharaman K."/>
            <person name="Thomas B.C."/>
            <person name="Malmstrom R."/>
            <person name="Stieglmeier M."/>
            <person name="Klingl A."/>
            <person name="Woyke T."/>
            <person name="Ryan C.M."/>
            <person name="Banfield J.F."/>
        </authorList>
    </citation>
    <scope>NUCLEOTIDE SEQUENCE [LARGE SCALE GENOMIC DNA]</scope>
    <source>
        <strain evidence="2">CG22_combo_CG10-13_8_21_14_all_37_9</strain>
    </source>
</reference>
<sequence length="74" mass="8991">MFVVYALYNPKHKKLYIGQTRDIDLRLKQHEGKIFQNSFTSRFDGDWILLYKEEQPNRSNALIREKQLKSYRGR</sequence>
<protein>
    <submittedName>
        <fullName evidence="2">Endonuclease</fullName>
    </submittedName>
</protein>
<dbReference type="InterPro" id="IPR000305">
    <property type="entry name" value="GIY-YIG_endonuc"/>
</dbReference>
<evidence type="ECO:0000313" key="3">
    <source>
        <dbReference type="Proteomes" id="UP000229334"/>
    </source>
</evidence>
<proteinExistence type="predicted"/>
<feature type="domain" description="GIY-YIG" evidence="1">
    <location>
        <begin position="1"/>
        <end position="74"/>
    </location>
</feature>
<keyword evidence="2" id="KW-0255">Endonuclease</keyword>
<dbReference type="Pfam" id="PF01541">
    <property type="entry name" value="GIY-YIG"/>
    <property type="match status" value="1"/>
</dbReference>
<accession>A0A2H0BL93</accession>
<dbReference type="AlphaFoldDB" id="A0A2H0BL93"/>
<dbReference type="SUPFAM" id="SSF82771">
    <property type="entry name" value="GIY-YIG endonuclease"/>
    <property type="match status" value="1"/>
</dbReference>
<keyword evidence="2" id="KW-0378">Hydrolase</keyword>
<dbReference type="EMBL" id="PCSX01000007">
    <property type="protein sequence ID" value="PIP58442.1"/>
    <property type="molecule type" value="Genomic_DNA"/>
</dbReference>
<keyword evidence="2" id="KW-0540">Nuclease</keyword>
<dbReference type="PROSITE" id="PS50164">
    <property type="entry name" value="GIY_YIG"/>
    <property type="match status" value="1"/>
</dbReference>
<gene>
    <name evidence="2" type="ORF">COX02_00305</name>
</gene>
<dbReference type="InterPro" id="IPR035901">
    <property type="entry name" value="GIY-YIG_endonuc_sf"/>
</dbReference>
<dbReference type="GO" id="GO:0004519">
    <property type="term" value="F:endonuclease activity"/>
    <property type="evidence" value="ECO:0007669"/>
    <property type="project" value="UniProtKB-KW"/>
</dbReference>
<organism evidence="2 3">
    <name type="scientific">Candidatus Vogelbacteria bacterium CG22_combo_CG10-13_8_21_14_all_37_9</name>
    <dbReference type="NCBI Taxonomy" id="1975046"/>
    <lineage>
        <taxon>Bacteria</taxon>
        <taxon>Candidatus Vogeliibacteriota</taxon>
    </lineage>
</organism>